<feature type="domain" description="J" evidence="2">
    <location>
        <begin position="1"/>
        <end position="72"/>
    </location>
</feature>
<proteinExistence type="predicted"/>
<evidence type="ECO:0000256" key="1">
    <source>
        <dbReference type="ARBA" id="ARBA00022705"/>
    </source>
</evidence>
<dbReference type="GO" id="GO:0006260">
    <property type="term" value="P:DNA replication"/>
    <property type="evidence" value="ECO:0007669"/>
    <property type="project" value="UniProtKB-KW"/>
</dbReference>
<dbReference type="SUPFAM" id="SSF46565">
    <property type="entry name" value="Chaperone J-domain"/>
    <property type="match status" value="1"/>
</dbReference>
<evidence type="ECO:0000313" key="3">
    <source>
        <dbReference type="EMBL" id="VYS95096.1"/>
    </source>
</evidence>
<dbReference type="AlphaFoldDB" id="A0A6N2SPN7"/>
<keyword evidence="1" id="KW-0235">DNA replication</keyword>
<dbReference type="InterPro" id="IPR036869">
    <property type="entry name" value="J_dom_sf"/>
</dbReference>
<dbReference type="PROSITE" id="PS50076">
    <property type="entry name" value="DNAJ_2"/>
    <property type="match status" value="1"/>
</dbReference>
<dbReference type="InterPro" id="IPR001623">
    <property type="entry name" value="DnaJ_domain"/>
</dbReference>
<sequence length="170" mass="20303">MTNTYFKNAETLEELRKQYKELLKIHHPDNGGDVADMQEINSEYDKLFKLLKDKHESKSTETTDKSDYNNMKYDFAEDEKLRDILNKVIHFEDITIEIIGNWVWIGGNTYQYRTEFKELGFKFAGQKKMWYWHSEAFQKKSRKSLSMNDIRNYYGSTEVETERQPKIATA</sequence>
<organism evidence="3">
    <name type="scientific">[Clostridium] nexile</name>
    <dbReference type="NCBI Taxonomy" id="29361"/>
    <lineage>
        <taxon>Bacteria</taxon>
        <taxon>Bacillati</taxon>
        <taxon>Bacillota</taxon>
        <taxon>Clostridia</taxon>
        <taxon>Lachnospirales</taxon>
        <taxon>Lachnospiraceae</taxon>
        <taxon>Tyzzerella</taxon>
    </lineage>
</organism>
<gene>
    <name evidence="3" type="ORF">CNLFYP112_01418</name>
</gene>
<protein>
    <recommendedName>
        <fullName evidence="2">J domain-containing protein</fullName>
    </recommendedName>
</protein>
<name>A0A6N2SPN7_9FIRM</name>
<dbReference type="Gene3D" id="1.10.287.110">
    <property type="entry name" value="DnaJ domain"/>
    <property type="match status" value="1"/>
</dbReference>
<dbReference type="EMBL" id="CACRTG010000008">
    <property type="protein sequence ID" value="VYS95096.1"/>
    <property type="molecule type" value="Genomic_DNA"/>
</dbReference>
<accession>A0A6N2SPN7</accession>
<reference evidence="3" key="1">
    <citation type="submission" date="2019-11" db="EMBL/GenBank/DDBJ databases">
        <authorList>
            <person name="Feng L."/>
        </authorList>
    </citation>
    <scope>NUCLEOTIDE SEQUENCE</scope>
    <source>
        <strain evidence="3">CnexileLFYP112</strain>
    </source>
</reference>
<evidence type="ECO:0000259" key="2">
    <source>
        <dbReference type="PROSITE" id="PS50076"/>
    </source>
</evidence>